<accession>A0A4S2BR99</accession>
<protein>
    <submittedName>
        <fullName evidence="2">Uncharacterized protein</fullName>
    </submittedName>
</protein>
<dbReference type="AlphaFoldDB" id="A0A4S2BR99"/>
<organism evidence="2 3">
    <name type="scientific">Lactobacillus intestinalis</name>
    <dbReference type="NCBI Taxonomy" id="151781"/>
    <lineage>
        <taxon>Bacteria</taxon>
        <taxon>Bacillati</taxon>
        <taxon>Bacillota</taxon>
        <taxon>Bacilli</taxon>
        <taxon>Lactobacillales</taxon>
        <taxon>Lactobacillaceae</taxon>
        <taxon>Lactobacillus</taxon>
    </lineage>
</organism>
<proteinExistence type="predicted"/>
<evidence type="ECO:0000313" key="2">
    <source>
        <dbReference type="EMBL" id="TGY16544.1"/>
    </source>
</evidence>
<keyword evidence="1" id="KW-1133">Transmembrane helix</keyword>
<feature type="transmembrane region" description="Helical" evidence="1">
    <location>
        <begin position="18"/>
        <end position="36"/>
    </location>
</feature>
<evidence type="ECO:0000313" key="3">
    <source>
        <dbReference type="Proteomes" id="UP000309117"/>
    </source>
</evidence>
<evidence type="ECO:0000256" key="1">
    <source>
        <dbReference type="SAM" id="Phobius"/>
    </source>
</evidence>
<comment type="caution">
    <text evidence="2">The sequence shown here is derived from an EMBL/GenBank/DDBJ whole genome shotgun (WGS) entry which is preliminary data.</text>
</comment>
<dbReference type="RefSeq" id="WP_135960379.1">
    <property type="nucleotide sequence ID" value="NZ_AQFR02000001.1"/>
</dbReference>
<keyword evidence="1" id="KW-0472">Membrane</keyword>
<feature type="transmembrane region" description="Helical" evidence="1">
    <location>
        <begin position="42"/>
        <end position="62"/>
    </location>
</feature>
<gene>
    <name evidence="2" type="ORF">E5351_02985</name>
</gene>
<name>A0A4S2BR99_9LACO</name>
<reference evidence="2 3" key="1">
    <citation type="submission" date="2019-04" db="EMBL/GenBank/DDBJ databases">
        <title>Microbes associate with the intestines of laboratory mice.</title>
        <authorList>
            <person name="Navarre W."/>
            <person name="Wong E."/>
            <person name="Huang K."/>
            <person name="Tropini C."/>
            <person name="Ng K."/>
            <person name="Yu B."/>
        </authorList>
    </citation>
    <scope>NUCLEOTIDE SEQUENCE [LARGE SCALE GENOMIC DNA]</scope>
    <source>
        <strain evidence="2 3">NM61_E11</strain>
    </source>
</reference>
<sequence length="74" mass="8899">MNETVMRVAIRERKMGEILAPIELIYMFWLMMTVMFNFRVFMISLVVQFILIGLFAIVDLVIERPERKLLAQRY</sequence>
<dbReference type="Proteomes" id="UP000309117">
    <property type="component" value="Unassembled WGS sequence"/>
</dbReference>
<dbReference type="EMBL" id="SRYV01000004">
    <property type="protein sequence ID" value="TGY16544.1"/>
    <property type="molecule type" value="Genomic_DNA"/>
</dbReference>
<keyword evidence="1" id="KW-0812">Transmembrane</keyword>